<accession>A0A5C1E6J3</accession>
<dbReference type="Proteomes" id="UP000323671">
    <property type="component" value="Chromosome"/>
</dbReference>
<dbReference type="EMBL" id="CP022579">
    <property type="protein sequence ID" value="QEL63927.1"/>
    <property type="molecule type" value="Genomic_DNA"/>
</dbReference>
<dbReference type="Pfam" id="PF11604">
    <property type="entry name" value="CusF_Ec"/>
    <property type="match status" value="1"/>
</dbReference>
<feature type="chain" id="PRO_5022918585" evidence="1">
    <location>
        <begin position="24"/>
        <end position="111"/>
    </location>
</feature>
<feature type="signal peptide" evidence="1">
    <location>
        <begin position="1"/>
        <end position="23"/>
    </location>
</feature>
<evidence type="ECO:0000256" key="1">
    <source>
        <dbReference type="SAM" id="SignalP"/>
    </source>
</evidence>
<dbReference type="AlphaFoldDB" id="A0A5C1E6J3"/>
<keyword evidence="3" id="KW-1185">Reference proteome</keyword>
<dbReference type="RefSeq" id="WP_054620182.1">
    <property type="nucleotide sequence ID" value="NZ_CP022579.1"/>
</dbReference>
<dbReference type="InterPro" id="IPR042230">
    <property type="entry name" value="CusF_sf"/>
</dbReference>
<sequence>MKRLFATSLFALASVAAFNPALAAEHGDHGMMHSQGTGQTLADATVKKVDQAAGKITLSHGPLPNGMPAMTMSFRLKDPSWANKVKEGQKVRFASAQIDGAMTVTRLEPAN</sequence>
<evidence type="ECO:0000313" key="2">
    <source>
        <dbReference type="EMBL" id="QEL63927.1"/>
    </source>
</evidence>
<dbReference type="InterPro" id="IPR021647">
    <property type="entry name" value="CusF_Ec"/>
</dbReference>
<dbReference type="Gene3D" id="2.40.50.320">
    <property type="entry name" value="Copper binding periplasmic protein CusF"/>
    <property type="match status" value="1"/>
</dbReference>
<gene>
    <name evidence="2" type="ORF">OTERR_04510</name>
</gene>
<reference evidence="2 3" key="1">
    <citation type="submission" date="2017-07" db="EMBL/GenBank/DDBJ databases">
        <title>Complete genome sequence of Oryzomicrobium terrae TPP412.</title>
        <authorList>
            <person name="Chiu L.-W."/>
            <person name="Lo K.-J."/>
            <person name="Tsai Y.-M."/>
            <person name="Lin S.-S."/>
            <person name="Kuo C.-H."/>
            <person name="Liu C.-T."/>
        </authorList>
    </citation>
    <scope>NUCLEOTIDE SEQUENCE [LARGE SCALE GENOMIC DNA]</scope>
    <source>
        <strain evidence="2 3">TPP412</strain>
    </source>
</reference>
<keyword evidence="1" id="KW-0732">Signal</keyword>
<proteinExistence type="predicted"/>
<name>A0A5C1E6J3_9RHOO</name>
<dbReference type="KEGG" id="otr:OTERR_04510"/>
<evidence type="ECO:0000313" key="3">
    <source>
        <dbReference type="Proteomes" id="UP000323671"/>
    </source>
</evidence>
<protein>
    <submittedName>
        <fullName evidence="2">Uncharacterized protein</fullName>
    </submittedName>
</protein>
<organism evidence="2 3">
    <name type="scientific">Oryzomicrobium terrae</name>
    <dbReference type="NCBI Taxonomy" id="1735038"/>
    <lineage>
        <taxon>Bacteria</taxon>
        <taxon>Pseudomonadati</taxon>
        <taxon>Pseudomonadota</taxon>
        <taxon>Betaproteobacteria</taxon>
        <taxon>Rhodocyclales</taxon>
        <taxon>Rhodocyclaceae</taxon>
        <taxon>Oryzomicrobium</taxon>
    </lineage>
</organism>